<dbReference type="InterPro" id="IPR045851">
    <property type="entry name" value="AMP-bd_C_sf"/>
</dbReference>
<dbReference type="InterPro" id="IPR025110">
    <property type="entry name" value="AMP-bd_C"/>
</dbReference>
<dbReference type="PANTHER" id="PTHR31431">
    <property type="entry name" value="NUCLEOPORIN NUP188 HOMOLOG"/>
    <property type="match status" value="1"/>
</dbReference>
<protein>
    <recommendedName>
        <fullName evidence="13">Nucleoporin NUP188</fullName>
    </recommendedName>
</protein>
<dbReference type="PANTHER" id="PTHR31431:SF1">
    <property type="entry name" value="NUCLEOPORIN NUP188"/>
    <property type="match status" value="1"/>
</dbReference>
<dbReference type="GO" id="GO:0044611">
    <property type="term" value="C:nuclear pore inner ring"/>
    <property type="evidence" value="ECO:0007669"/>
    <property type="project" value="TreeGrafter"/>
</dbReference>
<feature type="domain" description="Nucleoporin Nup188 N-terminal" evidence="16">
    <location>
        <begin position="101"/>
        <end position="433"/>
    </location>
</feature>
<evidence type="ECO:0000256" key="13">
    <source>
        <dbReference type="ARBA" id="ARBA00040174"/>
    </source>
</evidence>
<evidence type="ECO:0000259" key="17">
    <source>
        <dbReference type="Pfam" id="PF13193"/>
    </source>
</evidence>
<feature type="domain" description="Nucleoporin Nup188 N-terminal subdomain III" evidence="19">
    <location>
        <begin position="698"/>
        <end position="1141"/>
    </location>
</feature>
<dbReference type="Proteomes" id="UP000030143">
    <property type="component" value="Unassembled WGS sequence"/>
</dbReference>
<dbReference type="GO" id="GO:0017056">
    <property type="term" value="F:structural constituent of nuclear pore"/>
    <property type="evidence" value="ECO:0007669"/>
    <property type="project" value="InterPro"/>
</dbReference>
<keyword evidence="11" id="KW-0539">Nucleus</keyword>
<comment type="subcellular location">
    <subcellularLocation>
        <location evidence="1">Nucleus</location>
        <location evidence="1">Nuclear pore complex</location>
    </subcellularLocation>
</comment>
<dbReference type="GO" id="GO:0006606">
    <property type="term" value="P:protein import into nucleus"/>
    <property type="evidence" value="ECO:0007669"/>
    <property type="project" value="TreeGrafter"/>
</dbReference>
<dbReference type="EMBL" id="JQFZ01000250">
    <property type="protein sequence ID" value="KGO53474.1"/>
    <property type="molecule type" value="Genomic_DNA"/>
</dbReference>
<evidence type="ECO:0000256" key="4">
    <source>
        <dbReference type="ARBA" id="ARBA00022448"/>
    </source>
</evidence>
<dbReference type="GO" id="GO:0006405">
    <property type="term" value="P:RNA export from nucleus"/>
    <property type="evidence" value="ECO:0007669"/>
    <property type="project" value="TreeGrafter"/>
</dbReference>
<keyword evidence="8" id="KW-0653">Protein transport</keyword>
<dbReference type="Pfam" id="PF13193">
    <property type="entry name" value="AMP-binding_C"/>
    <property type="match status" value="1"/>
</dbReference>
<keyword evidence="9" id="KW-0811">Translocation</keyword>
<dbReference type="Pfam" id="PF21094">
    <property type="entry name" value="Nup188_SH3-like"/>
    <property type="match status" value="1"/>
</dbReference>
<dbReference type="InterPro" id="IPR048883">
    <property type="entry name" value="Nup188_N-subdom_III"/>
</dbReference>
<evidence type="ECO:0000256" key="2">
    <source>
        <dbReference type="ARBA" id="ARBA00004924"/>
    </source>
</evidence>
<dbReference type="Pfam" id="PF21093">
    <property type="entry name" value="Nup188_N-subdom_III"/>
    <property type="match status" value="1"/>
</dbReference>
<comment type="similarity">
    <text evidence="12">Belongs to the Nup188 family.</text>
</comment>
<dbReference type="PROSITE" id="PS00455">
    <property type="entry name" value="AMP_BINDING"/>
    <property type="match status" value="1"/>
</dbReference>
<dbReference type="FunFam" id="1.25.10.70:FF:000002">
    <property type="entry name" value="Nucleoporin (Nup184), putative"/>
    <property type="match status" value="1"/>
</dbReference>
<proteinExistence type="inferred from homology"/>
<evidence type="ECO:0000259" key="15">
    <source>
        <dbReference type="Pfam" id="PF00501"/>
    </source>
</evidence>
<dbReference type="SUPFAM" id="SSF56801">
    <property type="entry name" value="Acetyl-CoA synthetase-like"/>
    <property type="match status" value="1"/>
</dbReference>
<dbReference type="Gene3D" id="1.25.10.70">
    <property type="match status" value="1"/>
</dbReference>
<organism evidence="20 21">
    <name type="scientific">Penicillium expansum</name>
    <name type="common">Blue mold rot fungus</name>
    <dbReference type="NCBI Taxonomy" id="27334"/>
    <lineage>
        <taxon>Eukaryota</taxon>
        <taxon>Fungi</taxon>
        <taxon>Dikarya</taxon>
        <taxon>Ascomycota</taxon>
        <taxon>Pezizomycotina</taxon>
        <taxon>Eurotiomycetes</taxon>
        <taxon>Eurotiomycetidae</taxon>
        <taxon>Eurotiales</taxon>
        <taxon>Aspergillaceae</taxon>
        <taxon>Penicillium</taxon>
    </lineage>
</organism>
<evidence type="ECO:0000256" key="10">
    <source>
        <dbReference type="ARBA" id="ARBA00023132"/>
    </source>
</evidence>
<dbReference type="FunFam" id="3.30.300.30:FF:000007">
    <property type="entry name" value="4-coumarate--CoA ligase 2"/>
    <property type="match status" value="1"/>
</dbReference>
<evidence type="ECO:0000259" key="19">
    <source>
        <dbReference type="Pfam" id="PF21093"/>
    </source>
</evidence>
<dbReference type="InterPro" id="IPR018864">
    <property type="entry name" value="Nucleoporin_Nup188_N"/>
</dbReference>
<evidence type="ECO:0000256" key="7">
    <source>
        <dbReference type="ARBA" id="ARBA00022840"/>
    </source>
</evidence>
<sequence>MAPVPEAYFPSLDKCFSGDVQLLSWRRAFLYTIDPESYADDGGNIDVFFSHSESIRLLSDGLKPFPSPSAKSKSEFESKTAAIHVETNGQSSFDLKEIKADALWLSKQAGIDEITALRIAVLEWQNRPATRLTLGFSSEEATSLQSAAGTENLRGSLAGPNFASLLNQTARSDGIQSFEKEDKRRLRLREVYLSEASHVVKTLRKLLALSLHDGISADSTAPASHDHKLALRKIGTTIFQDKSAGDGLDRFLQECISSIRSRLTSLEGDGGWLSATESSEEVENIWRTSLVEEIVHIVQLMFHQLQASVEFPTGDLLLSWLQLMADYSFLETIQVPCQQPVEVLLPLQAFVSLTTLAFLKPSLAISSIQNETHMRSSPQPYFWCKEKISQINEIFLTACGDLNTANPAAFSWGLILYTIQEIAEDKRNNRERDLSRDSAVSYNEQTHNAGLSRASEQSDYEELLDCARTPQSTAEDAIPILTSDALKESAFNTVIALASKTGSMSAVDDGLTTRWARLSLLDLIRVAIMFLDYSPEIVGSVLAILGDDDNELSRDSDSLGPASDPKSLFAKDQNFMDGIFRVARSRFPYETAPFLQLCRALVSGHSLNEEGLPAILEEVENMESFTQIVSPTFQGYATIREDENADFVSLLQPLPMFETLSQNRLFESEPSNAVIVSSSSEIPRLTVGQVISDSKPAVIMWEHRYSCLSFLGSWLEEWSETGGHSPGWTDDTATEIIALLTDLIENSETQRSGDASGKRILEMASDGLSKQGDIISVIFDIFERNLQTIGTRGDLGKSLDTTMACLRFIKALLKILPNRVWPFLGRSSLIGSDGKGGIMTAIVSAMEIPSGEYPFLLSCVDLVDAVIDDAASRAVLRKSPGSVSSKSSIASDWSAGIPSHVMRTIMLNFTRTMVEIFNSSGNWRFNLPEQRFKINSMLATSFERVLYYAFGINDSPKLESKVTGVFSTSAAYILDMLRPRSTADLPFNPILRLIAEGLQTPPTLHLRYLTLFENQVKSTLRLCIKLVQAAQLAEQPGSLLEEQLFKASPVLVKLYALHDAYRLPVVSLLEILISSAASNPDNEPPSLVGHLGAESSCLFLDVLSQLDKPMCDRPLLLAVWQLLSTFVSKRQQWLAVFILTGSSPRQTMKKEPISGGLSMRSVPFLKMALEKLSHIDQQEPQVALALLEFVSRAQENWPWATSHLSKHPQFFNSIINHVSKLKISSLPVMDQIHATRIAAVVADLCAVYLHSAKEVGDRSFIKTLIPLVSWYAKDAVEVSAYNSSLHANLKKNFEMRYSGCKIVDFKRTPLEVRNLGRDYYYDLSMGDKLLSYDFAWAGTKNRGFAEEFERANINLSLVEAQVSLLHSWKFFAIEHCADFMPDTEVRKSMALVAQSCLNANISSGPPEAIFERIQQARVDFAQALLQRLVEVQARGAEVFQLLEITWKALRSRHLTYEDALINDDTEYFRSLLNVLFLSLQFHLDSPSRSAPEAINKRAEVSSDLTVIVEVVKTIVAQGFKSLTTYLHETPEKCAPKDFAIIIAILQTCLQVKNADRLYEHIVYHIEEHDTARHATTLFSWADQLAVAGDPVYAELSVSILVKMSTLPMLAEHLAVEAVLMKLSTCRLTSILCQKKSFGPFDPVSRLYTIWTGGFLPLCLNMLYSVMRTAPEVAAFLNQFESRLTRATEAFSSHTAVSSVPTSKWISLSMVSEAYSLALISFILDRFREAGASAGVDAQAIQDLKWDRVQVKEDIEELLARRAALRPRIVATNEKELEWSRQKPVDPTSGAENRLEEKLVTSLLLKSPTAPLSKTHKSYLEAARPETHYLTTHDLRLWSQRLAAGLRKSGLQPGDRILLFSGNDLFFPVVFLGVIMAGGIFTGANPTFVARELAYQLQDSGATYLLCASSSLETGLEAIKQANLPPNCIFAYDNSIYDGVATPQKGCAHWSDLLASEKEGSAFIWDELDTPALSSRTLALNYSSGTTGRPKGVEISHKNYVANMLQYCHTASLHPDNEARVARSRWLCFLPMYHAMAQNIFIAAALYRATPVYIMPKFDFVKMLEYTQEYRITDFILVPPVVVALAKHPAVGQYDLSSVESVGSGAAPLGREVCEEVEKLWPPGKINIKQGWGMTEATCSVTGWVPTEISTSASVGELNANCEAKIMFDGSEVKERNSRGELWVRAPNVMKGYWRNEKATKETKTADGWLLTGDIAFVDDKGKFHVVDRMKELIKVKGNQVAPAELEALLLEHPAISDVAVIGVVNNNDERPRAYVVLRSGQSATANEIAHFLDNKVSAFKRITGGVVFLDAIPKNPSGKILRMKLREQAKEELKSVTAKL</sequence>
<keyword evidence="10" id="KW-0906">Nuclear pore complex</keyword>
<dbReference type="InterPro" id="IPR042099">
    <property type="entry name" value="ANL_N_sf"/>
</dbReference>
<accession>A0A0A2JDN0</accession>
<dbReference type="Pfam" id="PF18378">
    <property type="entry name" value="Nup188_C"/>
    <property type="match status" value="1"/>
</dbReference>
<keyword evidence="21" id="KW-1185">Reference proteome</keyword>
<feature type="transmembrane region" description="Helical" evidence="14">
    <location>
        <begin position="1856"/>
        <end position="1880"/>
    </location>
</feature>
<dbReference type="RefSeq" id="XP_016596076.1">
    <property type="nucleotide sequence ID" value="XM_016743354.1"/>
</dbReference>
<dbReference type="VEuPathDB" id="FungiDB:PEXP_068450"/>
<dbReference type="InterPro" id="IPR044840">
    <property type="entry name" value="Nup188"/>
</dbReference>
<dbReference type="HOGENOM" id="CLU_001029_0_0_1"/>
<dbReference type="Gene3D" id="3.30.300.30">
    <property type="match status" value="1"/>
</dbReference>
<keyword evidence="14" id="KW-0812">Transmembrane</keyword>
<keyword evidence="14" id="KW-1133">Transmembrane helix</keyword>
<keyword evidence="6" id="KW-0509">mRNA transport</keyword>
<evidence type="ECO:0000313" key="20">
    <source>
        <dbReference type="EMBL" id="KGO53474.1"/>
    </source>
</evidence>
<feature type="domain" description="Nuclear pore protein Nup188 C-terminal" evidence="18">
    <location>
        <begin position="1441"/>
        <end position="1802"/>
    </location>
</feature>
<comment type="similarity">
    <text evidence="3">Belongs to the ATP-dependent AMP-binding enzyme family.</text>
</comment>
<gene>
    <name evidence="20" type="ORF">PEX2_060810</name>
</gene>
<evidence type="ECO:0000259" key="16">
    <source>
        <dbReference type="Pfam" id="PF10487"/>
    </source>
</evidence>
<keyword evidence="7" id="KW-0067">ATP-binding</keyword>
<dbReference type="CDD" id="cd05911">
    <property type="entry name" value="Firefly_Luc_like"/>
    <property type="match status" value="1"/>
</dbReference>
<evidence type="ECO:0000259" key="18">
    <source>
        <dbReference type="Pfam" id="PF18378"/>
    </source>
</evidence>
<evidence type="ECO:0000256" key="14">
    <source>
        <dbReference type="SAM" id="Phobius"/>
    </source>
</evidence>
<feature type="domain" description="AMP-dependent synthetase/ligase" evidence="15">
    <location>
        <begin position="1825"/>
        <end position="2193"/>
    </location>
</feature>
<keyword evidence="14" id="KW-0472">Membrane</keyword>
<dbReference type="FunFam" id="3.40.50.12780:FF:000003">
    <property type="entry name" value="Long-chain-fatty-acid--CoA ligase FadD"/>
    <property type="match status" value="1"/>
</dbReference>
<evidence type="ECO:0000256" key="5">
    <source>
        <dbReference type="ARBA" id="ARBA00022741"/>
    </source>
</evidence>
<comment type="caution">
    <text evidence="20">The sequence shown here is derived from an EMBL/GenBank/DDBJ whole genome shotgun (WGS) entry which is preliminary data.</text>
</comment>
<name>A0A0A2JDN0_PENEN</name>
<evidence type="ECO:0000256" key="8">
    <source>
        <dbReference type="ARBA" id="ARBA00022927"/>
    </source>
</evidence>
<dbReference type="GO" id="GO:0005524">
    <property type="term" value="F:ATP binding"/>
    <property type="evidence" value="ECO:0007669"/>
    <property type="project" value="UniProtKB-KW"/>
</dbReference>
<dbReference type="InterPro" id="IPR000873">
    <property type="entry name" value="AMP-dep_synth/lig_dom"/>
</dbReference>
<dbReference type="GeneID" id="27678773"/>
<comment type="pathway">
    <text evidence="2">Siderophore biosynthesis.</text>
</comment>
<evidence type="ECO:0000256" key="6">
    <source>
        <dbReference type="ARBA" id="ARBA00022816"/>
    </source>
</evidence>
<feature type="domain" description="AMP-binding enzyme C-terminal" evidence="17">
    <location>
        <begin position="2244"/>
        <end position="2319"/>
    </location>
</feature>
<dbReference type="Gene3D" id="3.40.50.12780">
    <property type="entry name" value="N-terminal domain of ligase-like"/>
    <property type="match status" value="1"/>
</dbReference>
<dbReference type="InterPro" id="IPR020845">
    <property type="entry name" value="AMP-binding_CS"/>
</dbReference>
<evidence type="ECO:0000256" key="11">
    <source>
        <dbReference type="ARBA" id="ARBA00023242"/>
    </source>
</evidence>
<dbReference type="GO" id="GO:0051028">
    <property type="term" value="P:mRNA transport"/>
    <property type="evidence" value="ECO:0007669"/>
    <property type="project" value="UniProtKB-KW"/>
</dbReference>
<keyword evidence="4" id="KW-0813">Transport</keyword>
<evidence type="ECO:0000256" key="9">
    <source>
        <dbReference type="ARBA" id="ARBA00023010"/>
    </source>
</evidence>
<dbReference type="Pfam" id="PF10487">
    <property type="entry name" value="Nup188_N"/>
    <property type="match status" value="1"/>
</dbReference>
<evidence type="ECO:0000256" key="3">
    <source>
        <dbReference type="ARBA" id="ARBA00006432"/>
    </source>
</evidence>
<evidence type="ECO:0000313" key="21">
    <source>
        <dbReference type="Proteomes" id="UP000030143"/>
    </source>
</evidence>
<dbReference type="InterPro" id="IPR041634">
    <property type="entry name" value="Nup188_C"/>
</dbReference>
<reference evidence="20 21" key="1">
    <citation type="journal article" date="2015" name="Mol. Plant Microbe Interact.">
        <title>Genome, transcriptome, and functional analyses of Penicillium expansum provide new insights into secondary metabolism and pathogenicity.</title>
        <authorList>
            <person name="Ballester A.R."/>
            <person name="Marcet-Houben M."/>
            <person name="Levin E."/>
            <person name="Sela N."/>
            <person name="Selma-Lazaro C."/>
            <person name="Carmona L."/>
            <person name="Wisniewski M."/>
            <person name="Droby S."/>
            <person name="Gonzalez-Candelas L."/>
            <person name="Gabaldon T."/>
        </authorList>
    </citation>
    <scope>NUCLEOTIDE SEQUENCE [LARGE SCALE GENOMIC DNA]</scope>
    <source>
        <strain evidence="20 21">MD-8</strain>
    </source>
</reference>
<dbReference type="Pfam" id="PF00501">
    <property type="entry name" value="AMP-binding"/>
    <property type="match status" value="1"/>
</dbReference>
<dbReference type="STRING" id="27334.A0A0A2JDN0"/>
<keyword evidence="5" id="KW-0547">Nucleotide-binding</keyword>
<evidence type="ECO:0000256" key="12">
    <source>
        <dbReference type="ARBA" id="ARBA00038387"/>
    </source>
</evidence>
<evidence type="ECO:0000256" key="1">
    <source>
        <dbReference type="ARBA" id="ARBA00004567"/>
    </source>
</evidence>